<dbReference type="InterPro" id="IPR058112">
    <property type="entry name" value="CD3337_EF1877-like"/>
</dbReference>
<feature type="transmembrane region" description="Helical" evidence="2">
    <location>
        <begin position="381"/>
        <end position="404"/>
    </location>
</feature>
<sequence length="716" mass="81536">MLKSRKLFMTVFSSLILCVHLSATTVFAENEADSEGNISNLIEVDNPIGKMLMDIFGDILSEKYKPHEYMNQPESEENIKKGGVELEIKKYPVERYMVNNEDTNGIFGFNLYGINNFFMGIIQHVVIVTDSSLEKLFSLQILDEFADDLQSISYDIYQTLKDYFAELLFAFLCGYLVFLFFTNGNARESVRKFLLFIVVLVVAGYWMANASFLIKSMNAISNETQGYLVSAGNGLLEIFENDREGVYSAINDIDEDDKLNGALSVMRNVYFDLALKRPYLLINYGTTEENDINNNDNVKNLGFGFDQYNRVDRMLAFNLSSAGSVYRITHAHIEVNKNNNSAMASGGSFKQSGLIFLTFIIVIALSIPFLLLGLLNFALQLLAILIALALPFAFFISFIPQFVMSGFNTLGKLVTVFLIKAMLGIFIFISYLLTFTLYRLVPPEDTGMYLLHVFLLILLFFYIIVKRNSIIHFVTAGRVQSIDKNIMPNMNQYYSKQFNDARGRINKRRSRKRQNPMNKVGESDELLDDANTNRTSMKTERNSALNRERKNVPRTSQINKEENAKEAKHVAPLKRRKQNLDKKVVTGNNLEEGKGRNKEDVQFEPIGKNDRVKKSKENNGAADRIKQSEISNVQSLKSARRKKARNERLPYGSYKVGIVNDIDPRQKLKPTRNKQNLNLNLNGTKIESFNDGVKQNKNVSSVEESKKERDIDRGMS</sequence>
<feature type="compositionally biased region" description="Basic and acidic residues" evidence="1">
    <location>
        <begin position="559"/>
        <end position="569"/>
    </location>
</feature>
<protein>
    <submittedName>
        <fullName evidence="4">Membrane protein</fullName>
    </submittedName>
</protein>
<evidence type="ECO:0000256" key="2">
    <source>
        <dbReference type="SAM" id="Phobius"/>
    </source>
</evidence>
<accession>A0A9X0YWG6</accession>
<feature type="transmembrane region" description="Helical" evidence="2">
    <location>
        <begin position="447"/>
        <end position="465"/>
    </location>
</feature>
<feature type="region of interest" description="Disordered" evidence="1">
    <location>
        <begin position="504"/>
        <end position="629"/>
    </location>
</feature>
<feature type="transmembrane region" description="Helical" evidence="2">
    <location>
        <begin position="416"/>
        <end position="441"/>
    </location>
</feature>
<organism evidence="4 5">
    <name type="scientific">Oceanobacillus polygoni</name>
    <dbReference type="NCBI Taxonomy" id="1235259"/>
    <lineage>
        <taxon>Bacteria</taxon>
        <taxon>Bacillati</taxon>
        <taxon>Bacillota</taxon>
        <taxon>Bacilli</taxon>
        <taxon>Bacillales</taxon>
        <taxon>Bacillaceae</taxon>
        <taxon>Oceanobacillus</taxon>
    </lineage>
</organism>
<feature type="signal peptide" evidence="3">
    <location>
        <begin position="1"/>
        <end position="28"/>
    </location>
</feature>
<feature type="transmembrane region" description="Helical" evidence="2">
    <location>
        <begin position="163"/>
        <end position="181"/>
    </location>
</feature>
<dbReference type="Proteomes" id="UP001138793">
    <property type="component" value="Unassembled WGS sequence"/>
</dbReference>
<keyword evidence="3" id="KW-0732">Signal</keyword>
<feature type="transmembrane region" description="Helical" evidence="2">
    <location>
        <begin position="353"/>
        <end position="375"/>
    </location>
</feature>
<dbReference type="AlphaFoldDB" id="A0A9X0YWG6"/>
<name>A0A9X0YWG6_9BACI</name>
<feature type="compositionally biased region" description="Basic and acidic residues" evidence="1">
    <location>
        <begin position="703"/>
        <end position="716"/>
    </location>
</feature>
<proteinExistence type="predicted"/>
<reference evidence="4" key="1">
    <citation type="submission" date="2021-03" db="EMBL/GenBank/DDBJ databases">
        <title>Genomic Encyclopedia of Type Strains, Phase IV (KMG-IV): sequencing the most valuable type-strain genomes for metagenomic binning, comparative biology and taxonomic classification.</title>
        <authorList>
            <person name="Goeker M."/>
        </authorList>
    </citation>
    <scope>NUCLEOTIDE SEQUENCE</scope>
    <source>
        <strain evidence="4">DSM 107338</strain>
    </source>
</reference>
<evidence type="ECO:0000313" key="4">
    <source>
        <dbReference type="EMBL" id="MBP2079777.1"/>
    </source>
</evidence>
<gene>
    <name evidence="4" type="ORF">J2Z64_004076</name>
</gene>
<feature type="compositionally biased region" description="Basic residues" evidence="1">
    <location>
        <begin position="504"/>
        <end position="514"/>
    </location>
</feature>
<feature type="compositionally biased region" description="Polar residues" evidence="1">
    <location>
        <begin position="673"/>
        <end position="702"/>
    </location>
</feature>
<feature type="compositionally biased region" description="Basic and acidic residues" evidence="1">
    <location>
        <begin position="591"/>
        <end position="627"/>
    </location>
</feature>
<keyword evidence="2" id="KW-0812">Transmembrane</keyword>
<evidence type="ECO:0000256" key="1">
    <source>
        <dbReference type="SAM" id="MobiDB-lite"/>
    </source>
</evidence>
<dbReference type="RefSeq" id="WP_149476527.1">
    <property type="nucleotide sequence ID" value="NZ_JAGGMB010000021.1"/>
</dbReference>
<feature type="transmembrane region" description="Helical" evidence="2">
    <location>
        <begin position="106"/>
        <end position="128"/>
    </location>
</feature>
<feature type="chain" id="PRO_5040914929" evidence="3">
    <location>
        <begin position="29"/>
        <end position="716"/>
    </location>
</feature>
<dbReference type="OrthoDB" id="2366309at2"/>
<feature type="region of interest" description="Disordered" evidence="1">
    <location>
        <begin position="665"/>
        <end position="716"/>
    </location>
</feature>
<keyword evidence="5" id="KW-1185">Reference proteome</keyword>
<dbReference type="NCBIfam" id="NF046089">
    <property type="entry name" value="CD3337_EF1877"/>
    <property type="match status" value="1"/>
</dbReference>
<keyword evidence="2" id="KW-1133">Transmembrane helix</keyword>
<feature type="transmembrane region" description="Helical" evidence="2">
    <location>
        <begin position="193"/>
        <end position="214"/>
    </location>
</feature>
<dbReference type="EMBL" id="JAGGMB010000021">
    <property type="protein sequence ID" value="MBP2079777.1"/>
    <property type="molecule type" value="Genomic_DNA"/>
</dbReference>
<comment type="caution">
    <text evidence="4">The sequence shown here is derived from an EMBL/GenBank/DDBJ whole genome shotgun (WGS) entry which is preliminary data.</text>
</comment>
<evidence type="ECO:0000256" key="3">
    <source>
        <dbReference type="SAM" id="SignalP"/>
    </source>
</evidence>
<keyword evidence="2" id="KW-0472">Membrane</keyword>
<feature type="compositionally biased region" description="Basic and acidic residues" evidence="1">
    <location>
        <begin position="537"/>
        <end position="551"/>
    </location>
</feature>
<evidence type="ECO:0000313" key="5">
    <source>
        <dbReference type="Proteomes" id="UP001138793"/>
    </source>
</evidence>